<reference evidence="7" key="1">
    <citation type="submission" date="2016-10" db="EMBL/GenBank/DDBJ databases">
        <authorList>
            <person name="Varghese N."/>
            <person name="Submissions S."/>
        </authorList>
    </citation>
    <scope>NUCLEOTIDE SEQUENCE [LARGE SCALE GENOMIC DNA]</scope>
    <source>
        <strain evidence="7">CGMCC 1.10783</strain>
    </source>
</reference>
<keyword evidence="7" id="KW-1185">Reference proteome</keyword>
<evidence type="ECO:0000259" key="5">
    <source>
        <dbReference type="Pfam" id="PF01555"/>
    </source>
</evidence>
<feature type="domain" description="DNA methylase N-4/N-6" evidence="5">
    <location>
        <begin position="86"/>
        <end position="379"/>
    </location>
</feature>
<gene>
    <name evidence="6" type="ORF">SAMN05216555_10268</name>
</gene>
<dbReference type="STRING" id="1045773.SAMN05216555_10268"/>
<dbReference type="PRINTS" id="PR00506">
    <property type="entry name" value="D21N6MTFRASE"/>
</dbReference>
<dbReference type="GO" id="GO:0032259">
    <property type="term" value="P:methylation"/>
    <property type="evidence" value="ECO:0007669"/>
    <property type="project" value="UniProtKB-KW"/>
</dbReference>
<name>A0A1G8JXZ8_9MICC</name>
<dbReference type="GO" id="GO:0008170">
    <property type="term" value="F:N-methyltransferase activity"/>
    <property type="evidence" value="ECO:0007669"/>
    <property type="project" value="InterPro"/>
</dbReference>
<dbReference type="InterPro" id="IPR002295">
    <property type="entry name" value="N4/N6-MTase_EcoPI_Mod-like"/>
</dbReference>
<evidence type="ECO:0000313" key="7">
    <source>
        <dbReference type="Proteomes" id="UP000182130"/>
    </source>
</evidence>
<dbReference type="InterPro" id="IPR029063">
    <property type="entry name" value="SAM-dependent_MTases_sf"/>
</dbReference>
<dbReference type="AlphaFoldDB" id="A0A1G8JXZ8"/>
<evidence type="ECO:0000256" key="3">
    <source>
        <dbReference type="ARBA" id="ARBA00022691"/>
    </source>
</evidence>
<feature type="region of interest" description="Disordered" evidence="4">
    <location>
        <begin position="202"/>
        <end position="223"/>
    </location>
</feature>
<organism evidence="6 7">
    <name type="scientific">Arthrobacter cupressi</name>
    <dbReference type="NCBI Taxonomy" id="1045773"/>
    <lineage>
        <taxon>Bacteria</taxon>
        <taxon>Bacillati</taxon>
        <taxon>Actinomycetota</taxon>
        <taxon>Actinomycetes</taxon>
        <taxon>Micrococcales</taxon>
        <taxon>Micrococcaceae</taxon>
        <taxon>Arthrobacter</taxon>
    </lineage>
</organism>
<evidence type="ECO:0000256" key="4">
    <source>
        <dbReference type="SAM" id="MobiDB-lite"/>
    </source>
</evidence>
<evidence type="ECO:0000256" key="2">
    <source>
        <dbReference type="ARBA" id="ARBA00022679"/>
    </source>
</evidence>
<evidence type="ECO:0000256" key="1">
    <source>
        <dbReference type="ARBA" id="ARBA00022603"/>
    </source>
</evidence>
<keyword evidence="3" id="KW-0949">S-adenosyl-L-methionine</keyword>
<sequence>MGRQSLPLSLYDRRPPSSAKLLWAGKNPGVSTSLSPISSPARAKWDLRGQLVRGERAGSLLIHGDAGKALDELLATTGEQSVAGAVKLCYIDPPYNTGERFAHYSDRTDRAEWLTALHDHLVTARQLLAPDGSLWLHLDDSEQHRARCVLDEVFGEDCFVATIVWQKRTTRENRKAFSSMHDYIHVYAPAGPKAWKKVRNGLPDEGAFSNPDDDPRGPWRSIPMSVQAGHATSSQFYSVVTPTGVHHAPPPGRCWAYTADRLAELDAQGRVYWPSGGNGKPRLKRFQSEVTGLAPFTIWPADEVGDTGSAKRSLLSEFPDRQAFDTPKPLGLLERIIEIATDPGDVVLDYYLGSGTTAVASQRLGRRWVGIEQSLRTIEEFALPRLGAAWDAFPGEGFAFAQI</sequence>
<dbReference type="EMBL" id="FNEI01000002">
    <property type="protein sequence ID" value="SDI36028.1"/>
    <property type="molecule type" value="Genomic_DNA"/>
</dbReference>
<dbReference type="Gene3D" id="3.40.50.150">
    <property type="entry name" value="Vaccinia Virus protein VP39"/>
    <property type="match status" value="1"/>
</dbReference>
<dbReference type="GO" id="GO:0003677">
    <property type="term" value="F:DNA binding"/>
    <property type="evidence" value="ECO:0007669"/>
    <property type="project" value="InterPro"/>
</dbReference>
<keyword evidence="1 6" id="KW-0489">Methyltransferase</keyword>
<dbReference type="Proteomes" id="UP000182130">
    <property type="component" value="Unassembled WGS sequence"/>
</dbReference>
<proteinExistence type="predicted"/>
<dbReference type="Pfam" id="PF01555">
    <property type="entry name" value="N6_N4_Mtase"/>
    <property type="match status" value="1"/>
</dbReference>
<protein>
    <submittedName>
        <fullName evidence="6">Adenine-specific DNA-methyltransferase</fullName>
    </submittedName>
</protein>
<keyword evidence="2 6" id="KW-0808">Transferase</keyword>
<accession>A0A1G8JXZ8</accession>
<dbReference type="SUPFAM" id="SSF53335">
    <property type="entry name" value="S-adenosyl-L-methionine-dependent methyltransferases"/>
    <property type="match status" value="1"/>
</dbReference>
<dbReference type="InterPro" id="IPR002941">
    <property type="entry name" value="DNA_methylase_N4/N6"/>
</dbReference>
<evidence type="ECO:0000313" key="6">
    <source>
        <dbReference type="EMBL" id="SDI36028.1"/>
    </source>
</evidence>